<gene>
    <name evidence="1" type="ORF">g.48274</name>
</gene>
<protein>
    <submittedName>
        <fullName evidence="1">Uncharacterized protein</fullName>
    </submittedName>
</protein>
<dbReference type="AlphaFoldDB" id="A0A146LRC2"/>
<accession>A0A146LRC2</accession>
<name>A0A146LRC2_LYGHE</name>
<feature type="non-terminal residue" evidence="1">
    <location>
        <position position="1"/>
    </location>
</feature>
<organism evidence="1">
    <name type="scientific">Lygus hesperus</name>
    <name type="common">Western plant bug</name>
    <dbReference type="NCBI Taxonomy" id="30085"/>
    <lineage>
        <taxon>Eukaryota</taxon>
        <taxon>Metazoa</taxon>
        <taxon>Ecdysozoa</taxon>
        <taxon>Arthropoda</taxon>
        <taxon>Hexapoda</taxon>
        <taxon>Insecta</taxon>
        <taxon>Pterygota</taxon>
        <taxon>Neoptera</taxon>
        <taxon>Paraneoptera</taxon>
        <taxon>Hemiptera</taxon>
        <taxon>Heteroptera</taxon>
        <taxon>Panheteroptera</taxon>
        <taxon>Cimicomorpha</taxon>
        <taxon>Miridae</taxon>
        <taxon>Mirini</taxon>
        <taxon>Lygus</taxon>
    </lineage>
</organism>
<dbReference type="EMBL" id="GDHC01009307">
    <property type="protein sequence ID" value="JAQ09322.1"/>
    <property type="molecule type" value="Transcribed_RNA"/>
</dbReference>
<evidence type="ECO:0000313" key="1">
    <source>
        <dbReference type="EMBL" id="JAQ09322.1"/>
    </source>
</evidence>
<sequence length="170" mass="19542">LVCVAITYSPRSTVTIIFHPQIFLPCLWHSRFSSSETTTAFQTLFLDIVSHSFYPIPRLPSFWNDDPQSLSFVHVDDDSPPASPVKTSHLGVPQVFPRGTTGTDQFDTEINYFYAEPHYFPFCPPQLDSHSQEPPYRLHFIFPLGNFLANTYSIKFSSQTAFFMVLRRQI</sequence>
<proteinExistence type="predicted"/>
<reference evidence="1" key="1">
    <citation type="journal article" date="2016" name="Gigascience">
        <title>De novo construction of an expanded transcriptome assembly for the western tarnished plant bug, Lygus hesperus.</title>
        <authorList>
            <person name="Tassone E.E."/>
            <person name="Geib S.M."/>
            <person name="Hall B."/>
            <person name="Fabrick J.A."/>
            <person name="Brent C.S."/>
            <person name="Hull J.J."/>
        </authorList>
    </citation>
    <scope>NUCLEOTIDE SEQUENCE</scope>
</reference>